<dbReference type="GO" id="GO:0008168">
    <property type="term" value="F:methyltransferase activity"/>
    <property type="evidence" value="ECO:0007669"/>
    <property type="project" value="UniProtKB-KW"/>
</dbReference>
<dbReference type="InterPro" id="IPR028973">
    <property type="entry name" value="PhnB-like"/>
</dbReference>
<dbReference type="GO" id="GO:0032259">
    <property type="term" value="P:methylation"/>
    <property type="evidence" value="ECO:0007669"/>
    <property type="project" value="UniProtKB-KW"/>
</dbReference>
<keyword evidence="2" id="KW-0808">Transferase</keyword>
<dbReference type="InterPro" id="IPR029068">
    <property type="entry name" value="Glyas_Bleomycin-R_OHBP_Dase"/>
</dbReference>
<name>A0A6J4PCU3_9ACTN</name>
<proteinExistence type="predicted"/>
<dbReference type="PIRSF" id="PIRSF021700">
    <property type="entry name" value="3_dmu_93_MTrfase"/>
    <property type="match status" value="1"/>
</dbReference>
<feature type="domain" description="PhnB-like" evidence="1">
    <location>
        <begin position="3"/>
        <end position="116"/>
    </location>
</feature>
<keyword evidence="2" id="KW-0830">Ubiquinone</keyword>
<dbReference type="EMBL" id="CADCUO010000199">
    <property type="protein sequence ID" value="CAA9412329.1"/>
    <property type="molecule type" value="Genomic_DNA"/>
</dbReference>
<sequence length="161" mass="17481">MNKITPCLWFDTQAEDAAQFYTSVFPDSQILEVSRYGDAGPGPAGQAMTVSFELANSRYVALNGGPVFTFNEAISFQVDCASQEEVDYFWNTLSDGGEEGQCGWLKDRFGVSWQVIPSALPTLLADPDPGRATRAMQAMLGMRKLDIAEMQQAADAPQPAG</sequence>
<protein>
    <submittedName>
        <fullName evidence="2">3-demethylubiquinone-9 3-methyltransferase</fullName>
    </submittedName>
</protein>
<dbReference type="Pfam" id="PF06983">
    <property type="entry name" value="3-dmu-9_3-mt"/>
    <property type="match status" value="1"/>
</dbReference>
<dbReference type="PANTHER" id="PTHR33990">
    <property type="entry name" value="PROTEIN YJDN-RELATED"/>
    <property type="match status" value="1"/>
</dbReference>
<evidence type="ECO:0000313" key="2">
    <source>
        <dbReference type="EMBL" id="CAA9412329.1"/>
    </source>
</evidence>
<organism evidence="2">
    <name type="scientific">uncultured Propionibacteriaceae bacterium</name>
    <dbReference type="NCBI Taxonomy" id="257457"/>
    <lineage>
        <taxon>Bacteria</taxon>
        <taxon>Bacillati</taxon>
        <taxon>Actinomycetota</taxon>
        <taxon>Actinomycetes</taxon>
        <taxon>Propionibacteriales</taxon>
        <taxon>Propionibacteriaceae</taxon>
        <taxon>environmental samples</taxon>
    </lineage>
</organism>
<dbReference type="Gene3D" id="3.10.180.10">
    <property type="entry name" value="2,3-Dihydroxybiphenyl 1,2-Dioxygenase, domain 1"/>
    <property type="match status" value="1"/>
</dbReference>
<dbReference type="CDD" id="cd06588">
    <property type="entry name" value="PhnB_like"/>
    <property type="match status" value="1"/>
</dbReference>
<evidence type="ECO:0000259" key="1">
    <source>
        <dbReference type="Pfam" id="PF06983"/>
    </source>
</evidence>
<dbReference type="AlphaFoldDB" id="A0A6J4PCU3"/>
<accession>A0A6J4PCU3</accession>
<dbReference type="InterPro" id="IPR009725">
    <property type="entry name" value="3_dmu_93_MTrfase"/>
</dbReference>
<gene>
    <name evidence="2" type="ORF">AVDCRST_MAG75-2837</name>
</gene>
<dbReference type="PANTHER" id="PTHR33990:SF2">
    <property type="entry name" value="PHNB-LIKE DOMAIN-CONTAINING PROTEIN"/>
    <property type="match status" value="1"/>
</dbReference>
<keyword evidence="2" id="KW-0489">Methyltransferase</keyword>
<dbReference type="SUPFAM" id="SSF54593">
    <property type="entry name" value="Glyoxalase/Bleomycin resistance protein/Dihydroxybiphenyl dioxygenase"/>
    <property type="match status" value="1"/>
</dbReference>
<reference evidence="2" key="1">
    <citation type="submission" date="2020-02" db="EMBL/GenBank/DDBJ databases">
        <authorList>
            <person name="Meier V. D."/>
        </authorList>
    </citation>
    <scope>NUCLEOTIDE SEQUENCE</scope>
    <source>
        <strain evidence="2">AVDCRST_MAG75</strain>
    </source>
</reference>